<dbReference type="SMART" id="SM00382">
    <property type="entry name" value="AAA"/>
    <property type="match status" value="1"/>
</dbReference>
<dbReference type="GO" id="GO:0005524">
    <property type="term" value="F:ATP binding"/>
    <property type="evidence" value="ECO:0007669"/>
    <property type="project" value="InterPro"/>
</dbReference>
<dbReference type="HOGENOM" id="CLU_004471_5_0_1"/>
<sequence length="330" mass="38169">MHDDRTGRSVSENSRFDPWPKTISRDKEPDDSMIMLLPPTVYGFMLQEKKWLKLDIHGIHPIEWNKRAFDRLVLNPKTKELIRALVEIRIAAGRAEDIIGGKGNGLMILLHGGPGTGKTLTAESVAEIAEKPLYRVTCGDIGTKADDVEKYLQTVLYLGKIWNCVLLLDEADIFLEERTIADLERNSLVSVFLRILEYYDGILIMTSNRVGTFDEAFKSRIQVSLHYEDLSKKSRKTIWSNFIAMLEEREEDVDVSDLESHLDELASEEINGRQIRNAMTTARQLALHRHEKLQWEHLEQALRTAREFNQYLKKVQGHTDKQWAREQRLR</sequence>
<feature type="region of interest" description="Disordered" evidence="1">
    <location>
        <begin position="1"/>
        <end position="24"/>
    </location>
</feature>
<protein>
    <recommendedName>
        <fullName evidence="2">AAA+ ATPase domain-containing protein</fullName>
    </recommendedName>
</protein>
<dbReference type="InterPro" id="IPR003593">
    <property type="entry name" value="AAA+_ATPase"/>
</dbReference>
<dbReference type="InterPro" id="IPR056599">
    <property type="entry name" value="AAA_lid_fung"/>
</dbReference>
<dbReference type="InterPro" id="IPR027417">
    <property type="entry name" value="P-loop_NTPase"/>
</dbReference>
<dbReference type="AlphaFoldDB" id="A0A0C3DLW2"/>
<dbReference type="InterPro" id="IPR003959">
    <property type="entry name" value="ATPase_AAA_core"/>
</dbReference>
<evidence type="ECO:0000259" key="2">
    <source>
        <dbReference type="SMART" id="SM00382"/>
    </source>
</evidence>
<organism evidence="3 4">
    <name type="scientific">Oidiodendron maius (strain Zn)</name>
    <dbReference type="NCBI Taxonomy" id="913774"/>
    <lineage>
        <taxon>Eukaryota</taxon>
        <taxon>Fungi</taxon>
        <taxon>Dikarya</taxon>
        <taxon>Ascomycota</taxon>
        <taxon>Pezizomycotina</taxon>
        <taxon>Leotiomycetes</taxon>
        <taxon>Leotiomycetes incertae sedis</taxon>
        <taxon>Myxotrichaceae</taxon>
        <taxon>Oidiodendron</taxon>
    </lineage>
</organism>
<reference evidence="3 4" key="1">
    <citation type="submission" date="2014-04" db="EMBL/GenBank/DDBJ databases">
        <authorList>
            <consortium name="DOE Joint Genome Institute"/>
            <person name="Kuo A."/>
            <person name="Martino E."/>
            <person name="Perotto S."/>
            <person name="Kohler A."/>
            <person name="Nagy L.G."/>
            <person name="Floudas D."/>
            <person name="Copeland A."/>
            <person name="Barry K.W."/>
            <person name="Cichocki N."/>
            <person name="Veneault-Fourrey C."/>
            <person name="LaButti K."/>
            <person name="Lindquist E.A."/>
            <person name="Lipzen A."/>
            <person name="Lundell T."/>
            <person name="Morin E."/>
            <person name="Murat C."/>
            <person name="Sun H."/>
            <person name="Tunlid A."/>
            <person name="Henrissat B."/>
            <person name="Grigoriev I.V."/>
            <person name="Hibbett D.S."/>
            <person name="Martin F."/>
            <person name="Nordberg H.P."/>
            <person name="Cantor M.N."/>
            <person name="Hua S.X."/>
        </authorList>
    </citation>
    <scope>NUCLEOTIDE SEQUENCE [LARGE SCALE GENOMIC DNA]</scope>
    <source>
        <strain evidence="3 4">Zn</strain>
    </source>
</reference>
<dbReference type="PANTHER" id="PTHR46411:SF2">
    <property type="entry name" value="AAA+ ATPASE DOMAIN-CONTAINING PROTEIN"/>
    <property type="match status" value="1"/>
</dbReference>
<dbReference type="Proteomes" id="UP000054321">
    <property type="component" value="Unassembled WGS sequence"/>
</dbReference>
<accession>A0A0C3DLW2</accession>
<reference evidence="4" key="2">
    <citation type="submission" date="2015-01" db="EMBL/GenBank/DDBJ databases">
        <title>Evolutionary Origins and Diversification of the Mycorrhizal Mutualists.</title>
        <authorList>
            <consortium name="DOE Joint Genome Institute"/>
            <consortium name="Mycorrhizal Genomics Consortium"/>
            <person name="Kohler A."/>
            <person name="Kuo A."/>
            <person name="Nagy L.G."/>
            <person name="Floudas D."/>
            <person name="Copeland A."/>
            <person name="Barry K.W."/>
            <person name="Cichocki N."/>
            <person name="Veneault-Fourrey C."/>
            <person name="LaButti K."/>
            <person name="Lindquist E.A."/>
            <person name="Lipzen A."/>
            <person name="Lundell T."/>
            <person name="Morin E."/>
            <person name="Murat C."/>
            <person name="Riley R."/>
            <person name="Ohm R."/>
            <person name="Sun H."/>
            <person name="Tunlid A."/>
            <person name="Henrissat B."/>
            <person name="Grigoriev I.V."/>
            <person name="Hibbett D.S."/>
            <person name="Martin F."/>
        </authorList>
    </citation>
    <scope>NUCLEOTIDE SEQUENCE [LARGE SCALE GENOMIC DNA]</scope>
    <source>
        <strain evidence="4">Zn</strain>
    </source>
</reference>
<dbReference type="EMBL" id="KN832874">
    <property type="protein sequence ID" value="KIN03028.1"/>
    <property type="molecule type" value="Genomic_DNA"/>
</dbReference>
<dbReference type="PANTHER" id="PTHR46411">
    <property type="entry name" value="FAMILY ATPASE, PUTATIVE-RELATED"/>
    <property type="match status" value="1"/>
</dbReference>
<gene>
    <name evidence="3" type="ORF">OIDMADRAFT_40746</name>
</gene>
<feature type="domain" description="AAA+ ATPase" evidence="2">
    <location>
        <begin position="104"/>
        <end position="231"/>
    </location>
</feature>
<dbReference type="SUPFAM" id="SSF52540">
    <property type="entry name" value="P-loop containing nucleoside triphosphate hydrolases"/>
    <property type="match status" value="1"/>
</dbReference>
<evidence type="ECO:0000313" key="4">
    <source>
        <dbReference type="Proteomes" id="UP000054321"/>
    </source>
</evidence>
<evidence type="ECO:0000256" key="1">
    <source>
        <dbReference type="SAM" id="MobiDB-lite"/>
    </source>
</evidence>
<proteinExistence type="predicted"/>
<dbReference type="Pfam" id="PF00004">
    <property type="entry name" value="AAA"/>
    <property type="match status" value="1"/>
</dbReference>
<dbReference type="Pfam" id="PF23232">
    <property type="entry name" value="AAA_lid_13"/>
    <property type="match status" value="1"/>
</dbReference>
<dbReference type="InParanoid" id="A0A0C3DLW2"/>
<evidence type="ECO:0000313" key="3">
    <source>
        <dbReference type="EMBL" id="KIN03028.1"/>
    </source>
</evidence>
<dbReference type="STRING" id="913774.A0A0C3DLW2"/>
<dbReference type="GO" id="GO:0016887">
    <property type="term" value="F:ATP hydrolysis activity"/>
    <property type="evidence" value="ECO:0007669"/>
    <property type="project" value="InterPro"/>
</dbReference>
<keyword evidence="4" id="KW-1185">Reference proteome</keyword>
<name>A0A0C3DLW2_OIDMZ</name>
<dbReference type="Gene3D" id="3.40.50.300">
    <property type="entry name" value="P-loop containing nucleotide triphosphate hydrolases"/>
    <property type="match status" value="1"/>
</dbReference>
<dbReference type="OrthoDB" id="10042665at2759"/>